<proteinExistence type="predicted"/>
<dbReference type="SUPFAM" id="SSF48576">
    <property type="entry name" value="Terpenoid synthases"/>
    <property type="match status" value="1"/>
</dbReference>
<dbReference type="Pfam" id="PF01397">
    <property type="entry name" value="Terpene_synth"/>
    <property type="match status" value="1"/>
</dbReference>
<dbReference type="FunFam" id="1.50.10.130:FF:000002">
    <property type="entry name" value="Ent-copalyl diphosphate synthase, chloroplastic"/>
    <property type="match status" value="1"/>
</dbReference>
<evidence type="ECO:0000256" key="1">
    <source>
        <dbReference type="ARBA" id="ARBA00001946"/>
    </source>
</evidence>
<dbReference type="AlphaFoldDB" id="A0A1D1XDT4"/>
<keyword evidence="3" id="KW-0460">Magnesium</keyword>
<evidence type="ECO:0000313" key="8">
    <source>
        <dbReference type="EMBL" id="JAT40572.1"/>
    </source>
</evidence>
<dbReference type="GO" id="GO:0010333">
    <property type="term" value="F:terpene synthase activity"/>
    <property type="evidence" value="ECO:0007669"/>
    <property type="project" value="InterPro"/>
</dbReference>
<gene>
    <name evidence="8" type="primary">KS1_8</name>
    <name evidence="8" type="ORF">g.109540</name>
</gene>
<dbReference type="EMBL" id="GDJX01027364">
    <property type="protein sequence ID" value="JAT40572.1"/>
    <property type="molecule type" value="Transcribed_RNA"/>
</dbReference>
<dbReference type="InterPro" id="IPR050148">
    <property type="entry name" value="Terpene_synthase-like"/>
</dbReference>
<name>A0A1D1XDT4_9ARAE</name>
<dbReference type="Gene3D" id="1.50.10.130">
    <property type="entry name" value="Terpene synthase, N-terminal domain"/>
    <property type="match status" value="1"/>
</dbReference>
<dbReference type="CDD" id="cd00684">
    <property type="entry name" value="Terpene_cyclase_plant_C1"/>
    <property type="match status" value="1"/>
</dbReference>
<dbReference type="GO" id="GO:0000287">
    <property type="term" value="F:magnesium ion binding"/>
    <property type="evidence" value="ECO:0007669"/>
    <property type="project" value="InterPro"/>
</dbReference>
<feature type="domain" description="Terpene synthase metal-binding" evidence="7">
    <location>
        <begin position="556"/>
        <end position="792"/>
    </location>
</feature>
<dbReference type="InterPro" id="IPR008949">
    <property type="entry name" value="Isoprenoid_synthase_dom_sf"/>
</dbReference>
<reference evidence="8" key="1">
    <citation type="submission" date="2015-07" db="EMBL/GenBank/DDBJ databases">
        <title>Transcriptome Assembly of Anthurium amnicola.</title>
        <authorList>
            <person name="Suzuki J."/>
        </authorList>
    </citation>
    <scope>NUCLEOTIDE SEQUENCE</scope>
</reference>
<sequence>RSSAGDSRRISGSEYGPPLYSCTCSSSSSSSSYLSMAAMAVRTAAGVLCPLYLTSPYQDTDHKLLPSSFCPGNKRTGIYCHRRLLLLRSPGRHLQAASQGTERTPVVSEPEDHNPPPVGRIKKPLQKIELSVSSYDTAWVAMVPSSISAKNPQFPQCIEWILENQHPDGSWGPPYHPYLMKDFLFSTLACVIALKRWNLGEEHMEKGIRFVLSNLSFICDEKQHSPTGFNIIFPRMIEFAKDLGLHLPMSHTDIDVMLHNREVELERATRSSSKGAEAYLAYVAEGLDRFPEWEMLRKYQRTNGSIFDSPSTTAALLTHHWDVKCLEYLSLLVQKFGNAVPTRYPLDILARLRMVDCLEGLGIAQHFRNEINSILDEVYRQWLQGNEEINSSIATCAMAFRLLRMHGYKISSGFLTQMDEDFFYSSLEGHLDDINTVLELYKSSQLKFPTEWFLDKLNFWTSNFLAEKISNIRMGESLEEVDYALKFPSFANLERLDHRRNIKHFSIDNFQTLKTTYMLCNIDGKNVLDLAVEEFNKCQFIYRNELEHLQRWIEENRLDQLNFARQKLSYCYFSAAATLFPSEMSDVRVSWAKNGVLTTLVDDFFDVGGSKEELINLIQLVEQWDENYATDCFSEQVKILYSAVHSTINELGAKASIVQKHNVTSHIIEIWLDLMQSMMRETEWMQKKIVPTLEEYLANGYVSFALGPIILSTLYFVGPELCPDIIKDPEYHKLFKLVSTCGRLLNDIQTFEREDKEGKLNSVSLLMLQGDRFMSEEGAKKEIRCLIKSNREELLKLVLQKEGSVVPRVCKDLFWKMSRIVHFFYMSNDGFTSPNEMVSAVNAIIHEPI</sequence>
<comment type="cofactor">
    <cofactor evidence="1">
        <name>Mg(2+)</name>
        <dbReference type="ChEBI" id="CHEBI:18420"/>
    </cofactor>
</comment>
<accession>A0A1D1XDT4</accession>
<evidence type="ECO:0000259" key="6">
    <source>
        <dbReference type="Pfam" id="PF01397"/>
    </source>
</evidence>
<evidence type="ECO:0000256" key="3">
    <source>
        <dbReference type="ARBA" id="ARBA00022842"/>
    </source>
</evidence>
<dbReference type="GO" id="GO:0016102">
    <property type="term" value="P:diterpenoid biosynthetic process"/>
    <property type="evidence" value="ECO:0007669"/>
    <property type="project" value="InterPro"/>
</dbReference>
<dbReference type="InterPro" id="IPR005630">
    <property type="entry name" value="Terpene_synthase_metal-bd"/>
</dbReference>
<feature type="domain" description="Terpene synthase N-terminal" evidence="6">
    <location>
        <begin position="293"/>
        <end position="485"/>
    </location>
</feature>
<dbReference type="InterPro" id="IPR001906">
    <property type="entry name" value="Terpene_synth_N"/>
</dbReference>
<dbReference type="InterPro" id="IPR036965">
    <property type="entry name" value="Terpene_synth_N_sf"/>
</dbReference>
<dbReference type="PANTHER" id="PTHR31739">
    <property type="entry name" value="ENT-COPALYL DIPHOSPHATE SYNTHASE, CHLOROPLASTIC"/>
    <property type="match status" value="1"/>
</dbReference>
<dbReference type="InterPro" id="IPR008930">
    <property type="entry name" value="Terpenoid_cyclase/PrenylTrfase"/>
</dbReference>
<dbReference type="FunFam" id="1.10.600.10:FF:000005">
    <property type="entry name" value="Ent-kaur-16-ene synthase, chloroplastic"/>
    <property type="match status" value="1"/>
</dbReference>
<dbReference type="PANTHER" id="PTHR31739:SF3">
    <property type="entry name" value="ENT-KAUR-16-ENE SYNTHASE, CHLOROPLASTIC"/>
    <property type="match status" value="1"/>
</dbReference>
<protein>
    <submittedName>
        <fullName evidence="8">Ent-kaur-16-ene synthase, chloroplastic</fullName>
    </submittedName>
</protein>
<dbReference type="Gene3D" id="1.10.600.10">
    <property type="entry name" value="Farnesyl Diphosphate Synthase"/>
    <property type="match status" value="1"/>
</dbReference>
<evidence type="ECO:0000259" key="7">
    <source>
        <dbReference type="Pfam" id="PF03936"/>
    </source>
</evidence>
<dbReference type="SFLD" id="SFLDG01014">
    <property type="entry name" value="Terpene_Cyclase_Like_1_N-term"/>
    <property type="match status" value="1"/>
</dbReference>
<evidence type="ECO:0000256" key="4">
    <source>
        <dbReference type="ARBA" id="ARBA00023239"/>
    </source>
</evidence>
<dbReference type="InterPro" id="IPR044814">
    <property type="entry name" value="Terpene_cyclase_plant_C1"/>
</dbReference>
<dbReference type="Gene3D" id="1.50.10.160">
    <property type="match status" value="1"/>
</dbReference>
<organism evidence="8">
    <name type="scientific">Anthurium amnicola</name>
    <dbReference type="NCBI Taxonomy" id="1678845"/>
    <lineage>
        <taxon>Eukaryota</taxon>
        <taxon>Viridiplantae</taxon>
        <taxon>Streptophyta</taxon>
        <taxon>Embryophyta</taxon>
        <taxon>Tracheophyta</taxon>
        <taxon>Spermatophyta</taxon>
        <taxon>Magnoliopsida</taxon>
        <taxon>Liliopsida</taxon>
        <taxon>Araceae</taxon>
        <taxon>Pothoideae</taxon>
        <taxon>Potheae</taxon>
        <taxon>Anthurium</taxon>
    </lineage>
</organism>
<evidence type="ECO:0000256" key="2">
    <source>
        <dbReference type="ARBA" id="ARBA00022723"/>
    </source>
</evidence>
<feature type="non-terminal residue" evidence="8">
    <location>
        <position position="1"/>
    </location>
</feature>
<keyword evidence="4" id="KW-0456">Lyase</keyword>
<dbReference type="FunFam" id="1.50.10.160:FF:000002">
    <property type="entry name" value="cis-abienol synthase, chloroplastic"/>
    <property type="match status" value="1"/>
</dbReference>
<dbReference type="Pfam" id="PF03936">
    <property type="entry name" value="Terpene_synth_C"/>
    <property type="match status" value="1"/>
</dbReference>
<feature type="region of interest" description="Disordered" evidence="5">
    <location>
        <begin position="95"/>
        <end position="121"/>
    </location>
</feature>
<evidence type="ECO:0000256" key="5">
    <source>
        <dbReference type="SAM" id="MobiDB-lite"/>
    </source>
</evidence>
<dbReference type="SUPFAM" id="SSF48239">
    <property type="entry name" value="Terpenoid cyclases/Protein prenyltransferases"/>
    <property type="match status" value="2"/>
</dbReference>
<keyword evidence="2" id="KW-0479">Metal-binding</keyword>